<dbReference type="AlphaFoldDB" id="A0AAW2Z8N5"/>
<accession>A0AAW2Z8N5</accession>
<organism evidence="2 3">
    <name type="scientific">Acrasis kona</name>
    <dbReference type="NCBI Taxonomy" id="1008807"/>
    <lineage>
        <taxon>Eukaryota</taxon>
        <taxon>Discoba</taxon>
        <taxon>Heterolobosea</taxon>
        <taxon>Tetramitia</taxon>
        <taxon>Eutetramitia</taxon>
        <taxon>Acrasidae</taxon>
        <taxon>Acrasis</taxon>
    </lineage>
</organism>
<feature type="domain" description="IPT/TIG" evidence="1">
    <location>
        <begin position="45"/>
        <end position="118"/>
    </location>
</feature>
<name>A0AAW2Z8N5_9EUKA</name>
<dbReference type="SUPFAM" id="SSF81296">
    <property type="entry name" value="E set domains"/>
    <property type="match status" value="1"/>
</dbReference>
<feature type="non-terminal residue" evidence="2">
    <location>
        <position position="120"/>
    </location>
</feature>
<reference evidence="2 3" key="1">
    <citation type="submission" date="2024-03" db="EMBL/GenBank/DDBJ databases">
        <title>The Acrasis kona genome and developmental transcriptomes reveal deep origins of eukaryotic multicellular pathways.</title>
        <authorList>
            <person name="Sheikh S."/>
            <person name="Fu C.-J."/>
            <person name="Brown M.W."/>
            <person name="Baldauf S.L."/>
        </authorList>
    </citation>
    <scope>NUCLEOTIDE SEQUENCE [LARGE SCALE GENOMIC DNA]</scope>
    <source>
        <strain evidence="2 3">ATCC MYA-3509</strain>
    </source>
</reference>
<dbReference type="InterPro" id="IPR013783">
    <property type="entry name" value="Ig-like_fold"/>
</dbReference>
<proteinExistence type="predicted"/>
<dbReference type="Gene3D" id="2.60.40.10">
    <property type="entry name" value="Immunoglobulins"/>
    <property type="match status" value="1"/>
</dbReference>
<dbReference type="InterPro" id="IPR014756">
    <property type="entry name" value="Ig_E-set"/>
</dbReference>
<evidence type="ECO:0000313" key="3">
    <source>
        <dbReference type="Proteomes" id="UP001431209"/>
    </source>
</evidence>
<dbReference type="InterPro" id="IPR002909">
    <property type="entry name" value="IPT_dom"/>
</dbReference>
<evidence type="ECO:0000259" key="1">
    <source>
        <dbReference type="Pfam" id="PF01833"/>
    </source>
</evidence>
<evidence type="ECO:0000313" key="2">
    <source>
        <dbReference type="EMBL" id="KAL0485769.1"/>
    </source>
</evidence>
<sequence>MFSYFNNNRTDIVVNNTPLRMYVRVINSLGIISAPSPPIIAYYQPILTYIVPSSLPAFGGDMIRFYGSGLNVGWKNDDILFMMGGIPQTQFCTNVNNTFIECKQPTHSEGTVKLSISFNS</sequence>
<dbReference type="Pfam" id="PF01833">
    <property type="entry name" value="TIG"/>
    <property type="match status" value="1"/>
</dbReference>
<dbReference type="Proteomes" id="UP001431209">
    <property type="component" value="Unassembled WGS sequence"/>
</dbReference>
<dbReference type="EMBL" id="JAOPGA020001165">
    <property type="protein sequence ID" value="KAL0485769.1"/>
    <property type="molecule type" value="Genomic_DNA"/>
</dbReference>
<protein>
    <recommendedName>
        <fullName evidence="1">IPT/TIG domain-containing protein</fullName>
    </recommendedName>
</protein>
<keyword evidence="3" id="KW-1185">Reference proteome</keyword>
<comment type="caution">
    <text evidence="2">The sequence shown here is derived from an EMBL/GenBank/DDBJ whole genome shotgun (WGS) entry which is preliminary data.</text>
</comment>
<gene>
    <name evidence="2" type="ORF">AKO1_003233</name>
</gene>